<dbReference type="RefSeq" id="WP_169065794.1">
    <property type="nucleotide sequence ID" value="NZ_SPMY01000017.1"/>
</dbReference>
<organism evidence="1 2">
    <name type="scientific">Candidatus Accumulibacter phosphatis</name>
    <dbReference type="NCBI Taxonomy" id="327160"/>
    <lineage>
        <taxon>Bacteria</taxon>
        <taxon>Pseudomonadati</taxon>
        <taxon>Pseudomonadota</taxon>
        <taxon>Betaproteobacteria</taxon>
        <taxon>Candidatus Accumulibacter</taxon>
    </lineage>
</organism>
<evidence type="ECO:0008006" key="3">
    <source>
        <dbReference type="Google" id="ProtNLM"/>
    </source>
</evidence>
<evidence type="ECO:0000313" key="1">
    <source>
        <dbReference type="EMBL" id="NMQ27340.1"/>
    </source>
</evidence>
<sequence>MAAPLPLQMCFSGEISGATLGGRAVEATSVSALTVNSFPLAGGTSCGSVPCPQMLTAATVVTVTATGEPRKDKELGQIFLRDTGVLLPATDQRGPLAIEQLIGVGGTKKFSNASVSMEIVGYEFAGAPVKGTICR</sequence>
<dbReference type="Proteomes" id="UP000749010">
    <property type="component" value="Unassembled WGS sequence"/>
</dbReference>
<comment type="caution">
    <text evidence="1">The sequence shown here is derived from an EMBL/GenBank/DDBJ whole genome shotgun (WGS) entry which is preliminary data.</text>
</comment>
<evidence type="ECO:0000313" key="2">
    <source>
        <dbReference type="Proteomes" id="UP000749010"/>
    </source>
</evidence>
<protein>
    <recommendedName>
        <fullName evidence="3">Dirigent protein</fullName>
    </recommendedName>
</protein>
<dbReference type="EMBL" id="SPMY01000017">
    <property type="protein sequence ID" value="NMQ27340.1"/>
    <property type="molecule type" value="Genomic_DNA"/>
</dbReference>
<accession>A0ABX1TX84</accession>
<gene>
    <name evidence="1" type="ORF">E4Q23_05960</name>
</gene>
<reference evidence="1 2" key="1">
    <citation type="submission" date="2019-03" db="EMBL/GenBank/DDBJ databases">
        <title>Metabolic reconstructions from genomes of highly enriched 'Candidatus Accumulibacter' and 'Candidatus Competibacter' bioreactor populations.</title>
        <authorList>
            <person name="Annavajhala M.K."/>
            <person name="Welles L."/>
            <person name="Abbas B."/>
            <person name="Sorokin D."/>
            <person name="Park H."/>
            <person name="Van Loosdrecht M."/>
            <person name="Chandran K."/>
        </authorList>
    </citation>
    <scope>NUCLEOTIDE SEQUENCE [LARGE SCALE GENOMIC DNA]</scope>
    <source>
        <strain evidence="1 2">SBR_S</strain>
    </source>
</reference>
<proteinExistence type="predicted"/>
<name>A0ABX1TX84_9PROT</name>
<keyword evidence="2" id="KW-1185">Reference proteome</keyword>